<dbReference type="Proteomes" id="UP000184442">
    <property type="component" value="Unassembled WGS sequence"/>
</dbReference>
<dbReference type="RefSeq" id="WP_084524771.1">
    <property type="nucleotide sequence ID" value="NZ_FQZS01000036.1"/>
</dbReference>
<dbReference type="AlphaFoldDB" id="A0A1M6IPJ1"/>
<keyword evidence="2" id="KW-1185">Reference proteome</keyword>
<accession>A0A1M6IPJ1</accession>
<proteinExistence type="predicted"/>
<dbReference type="STRING" id="1122184.SAMN02745176_03346"/>
<evidence type="ECO:0000313" key="1">
    <source>
        <dbReference type="EMBL" id="SHJ36337.1"/>
    </source>
</evidence>
<sequence>MRHIQIRLTDEEFDLFEKYRNGIPKQTYCKKKILCEPIDEPDFESNIALNDEEPDFYFHVHFKLSPKERDLIDKLKGDMTLQEFCRYAVLNKKIINLDELKEVKYQISKIGNNINQIARVANQIGVIEKSDIDSITEEFRKLTKSIKEAEDKIKERLDCYATY</sequence>
<protein>
    <submittedName>
        <fullName evidence="1">Mobilisation protein (MobC)</fullName>
    </submittedName>
</protein>
<dbReference type="EMBL" id="FQZS01000036">
    <property type="protein sequence ID" value="SHJ36337.1"/>
    <property type="molecule type" value="Genomic_DNA"/>
</dbReference>
<reference evidence="1 2" key="1">
    <citation type="submission" date="2016-11" db="EMBL/GenBank/DDBJ databases">
        <authorList>
            <person name="Jaros S."/>
            <person name="Januszkiewicz K."/>
            <person name="Wedrychowicz H."/>
        </authorList>
    </citation>
    <scope>NUCLEOTIDE SEQUENCE [LARGE SCALE GENOMIC DNA]</scope>
    <source>
        <strain evidence="1 2">DSM 19022</strain>
    </source>
</reference>
<dbReference type="InterPro" id="IPR053842">
    <property type="entry name" value="NikA-like"/>
</dbReference>
<name>A0A1M6IPJ1_9FIRM</name>
<gene>
    <name evidence="1" type="ORF">SAMN02745176_03346</name>
</gene>
<evidence type="ECO:0000313" key="2">
    <source>
        <dbReference type="Proteomes" id="UP000184442"/>
    </source>
</evidence>
<organism evidence="1 2">
    <name type="scientific">Lutispora thermophila DSM 19022</name>
    <dbReference type="NCBI Taxonomy" id="1122184"/>
    <lineage>
        <taxon>Bacteria</taxon>
        <taxon>Bacillati</taxon>
        <taxon>Bacillota</taxon>
        <taxon>Clostridia</taxon>
        <taxon>Lutisporales</taxon>
        <taxon>Lutisporaceae</taxon>
        <taxon>Lutispora</taxon>
    </lineage>
</organism>
<dbReference type="OrthoDB" id="1645362at2"/>
<dbReference type="Pfam" id="PF21983">
    <property type="entry name" value="NikA-like"/>
    <property type="match status" value="1"/>
</dbReference>